<keyword evidence="3 11" id="KW-0808">Transferase</keyword>
<dbReference type="InterPro" id="IPR032690">
    <property type="entry name" value="CarS"/>
</dbReference>
<dbReference type="GO" id="GO:0046474">
    <property type="term" value="P:glycerophospholipid biosynthetic process"/>
    <property type="evidence" value="ECO:0007669"/>
    <property type="project" value="UniProtKB-UniRule"/>
</dbReference>
<evidence type="ECO:0000256" key="10">
    <source>
        <dbReference type="ARBA" id="ARBA00023264"/>
    </source>
</evidence>
<comment type="similarity">
    <text evidence="11">Belongs to the CDP-archaeol synthase family.</text>
</comment>
<evidence type="ECO:0000256" key="9">
    <source>
        <dbReference type="ARBA" id="ARBA00023209"/>
    </source>
</evidence>
<sequence>MDLVAFFILIWPPYVANGSAVFSSRLKTRHPLDFGKTLWDGRRIFGDGKTYEGLAIGITAGSTIGYLPNLLSPHITPLDAFVLSTTAVLGDLLGAFIKRRLCMPRGYPAFPLDQLDFLLTAFLIYSLYAEIPPIYILAAVIITPLIHRATNYAAYVLKLKREPW</sequence>
<dbReference type="PANTHER" id="PTHR39650">
    <property type="entry name" value="CDP-ARCHAEOL SYNTHASE"/>
    <property type="match status" value="1"/>
</dbReference>
<keyword evidence="8 11" id="KW-0472">Membrane</keyword>
<dbReference type="InterPro" id="IPR002726">
    <property type="entry name" value="CarS_archaea"/>
</dbReference>
<name>G7VB68_9CREN</name>
<dbReference type="AlphaFoldDB" id="G7VB68"/>
<keyword evidence="2 11" id="KW-0444">Lipid biosynthesis</keyword>
<accession>G7VB68</accession>
<dbReference type="eggNOG" id="arCOG04106">
    <property type="taxonomic scope" value="Archaea"/>
</dbReference>
<dbReference type="GO" id="GO:0043338">
    <property type="term" value="F:CDP-2,3-bis-(O-geranylgeranyl)-sn-glycerol synthase activity"/>
    <property type="evidence" value="ECO:0007669"/>
    <property type="project" value="UniProtKB-EC"/>
</dbReference>
<keyword evidence="10 11" id="KW-1208">Phospholipid metabolism</keyword>
<gene>
    <name evidence="11" type="primary">carS</name>
    <name evidence="12" type="ORF">P186_2173</name>
</gene>
<evidence type="ECO:0000256" key="5">
    <source>
        <dbReference type="ARBA" id="ARBA00022842"/>
    </source>
</evidence>
<keyword evidence="5 11" id="KW-0460">Magnesium</keyword>
<keyword evidence="9 11" id="KW-0594">Phospholipid biosynthesis</keyword>
<comment type="catalytic activity">
    <reaction evidence="11">
        <text>2,3-bis-O-(geranylgeranyl)-sn-glycerol 1-phosphate + CTP + H(+) = CDP-2,3-bis-O-(geranylgeranyl)-sn-glycerol + diphosphate</text>
        <dbReference type="Rhea" id="RHEA:25690"/>
        <dbReference type="ChEBI" id="CHEBI:15378"/>
        <dbReference type="ChEBI" id="CHEBI:33019"/>
        <dbReference type="ChEBI" id="CHEBI:37563"/>
        <dbReference type="ChEBI" id="CHEBI:58837"/>
        <dbReference type="ChEBI" id="CHEBI:58838"/>
        <dbReference type="EC" id="2.7.7.67"/>
    </reaction>
</comment>
<reference evidence="12 13" key="1">
    <citation type="journal article" date="2012" name="J. Bacteriol.">
        <title>Complete genome sequence of strain 1860, a crenarchaeon of the genus pyrobaculum able to grow with various electron acceptors.</title>
        <authorList>
            <person name="Mardanov A.V."/>
            <person name="Gumerov V.M."/>
            <person name="Slobodkina G.B."/>
            <person name="Beletsky A.V."/>
            <person name="Bonch-Osmolovskaya E.A."/>
            <person name="Ravin N.V."/>
            <person name="Skryabin K.G."/>
        </authorList>
    </citation>
    <scope>NUCLEOTIDE SEQUENCE [LARGE SCALE GENOMIC DNA]</scope>
    <source>
        <strain evidence="12 13">1860</strain>
    </source>
</reference>
<dbReference type="HAMAP" id="MF_01117">
    <property type="entry name" value="CDP_archaeol_synth"/>
    <property type="match status" value="1"/>
</dbReference>
<keyword evidence="6 11" id="KW-1133">Transmembrane helix</keyword>
<dbReference type="GO" id="GO:0005886">
    <property type="term" value="C:plasma membrane"/>
    <property type="evidence" value="ECO:0007669"/>
    <property type="project" value="UniProtKB-SubCell"/>
</dbReference>
<dbReference type="STRING" id="1104324.P186_2173"/>
<dbReference type="KEGG" id="pyr:P186_2173"/>
<dbReference type="EC" id="2.7.7.67" evidence="11"/>
<evidence type="ECO:0000256" key="1">
    <source>
        <dbReference type="ARBA" id="ARBA00022475"/>
    </source>
</evidence>
<comment type="pathway">
    <text evidence="11">Membrane lipid metabolism; glycerophospholipid metabolism.</text>
</comment>
<comment type="cofactor">
    <cofactor evidence="11">
        <name>Mg(2+)</name>
        <dbReference type="ChEBI" id="CHEBI:18420"/>
    </cofactor>
</comment>
<evidence type="ECO:0000256" key="2">
    <source>
        <dbReference type="ARBA" id="ARBA00022516"/>
    </source>
</evidence>
<dbReference type="Proteomes" id="UP000005867">
    <property type="component" value="Chromosome"/>
</dbReference>
<dbReference type="EMBL" id="CP003098">
    <property type="protein sequence ID" value="AET33565.1"/>
    <property type="molecule type" value="Genomic_DNA"/>
</dbReference>
<comment type="caution">
    <text evidence="11">Lacks conserved residue(s) required for the propagation of feature annotation.</text>
</comment>
<organism evidence="12 13">
    <name type="scientific">Pyrobaculum ferrireducens</name>
    <dbReference type="NCBI Taxonomy" id="1104324"/>
    <lineage>
        <taxon>Archaea</taxon>
        <taxon>Thermoproteota</taxon>
        <taxon>Thermoprotei</taxon>
        <taxon>Thermoproteales</taxon>
        <taxon>Thermoproteaceae</taxon>
        <taxon>Pyrobaculum</taxon>
    </lineage>
</organism>
<dbReference type="PANTHER" id="PTHR39650:SF1">
    <property type="entry name" value="CDP-ARCHAEOL SYNTHASE"/>
    <property type="match status" value="1"/>
</dbReference>
<proteinExistence type="inferred from homology"/>
<keyword evidence="1 11" id="KW-1003">Cell membrane</keyword>
<dbReference type="RefSeq" id="WP_014289390.1">
    <property type="nucleotide sequence ID" value="NC_016645.1"/>
</dbReference>
<feature type="transmembrane region" description="Helical" evidence="11">
    <location>
        <begin position="134"/>
        <end position="157"/>
    </location>
</feature>
<comment type="subcellular location">
    <subcellularLocation>
        <location evidence="11">Cell membrane</location>
        <topology evidence="11">Multi-pass membrane protein</topology>
    </subcellularLocation>
</comment>
<dbReference type="OrthoDB" id="45383at2157"/>
<evidence type="ECO:0000256" key="7">
    <source>
        <dbReference type="ARBA" id="ARBA00023098"/>
    </source>
</evidence>
<keyword evidence="13" id="KW-1185">Reference proteome</keyword>
<dbReference type="Pfam" id="PF01864">
    <property type="entry name" value="CarS-like"/>
    <property type="match status" value="1"/>
</dbReference>
<comment type="function">
    <text evidence="11">Catalyzes the formation of CDP-2,3-bis-(O-geranylgeranyl)-sn-glycerol (CDP-archaeol) from 2,3-bis-(O-geranylgeranyl)-sn-glycerol 1-phosphate (DGGGP) and CTP. This reaction is the third ether-bond-formation step in the biosynthesis of archaeal membrane lipids.</text>
</comment>
<evidence type="ECO:0000256" key="11">
    <source>
        <dbReference type="HAMAP-Rule" id="MF_01117"/>
    </source>
</evidence>
<dbReference type="GeneID" id="11596663"/>
<evidence type="ECO:0000256" key="8">
    <source>
        <dbReference type="ARBA" id="ARBA00023136"/>
    </source>
</evidence>
<dbReference type="UniPathway" id="UPA00940"/>
<keyword evidence="7 11" id="KW-0443">Lipid metabolism</keyword>
<dbReference type="NCBIfam" id="NF003114">
    <property type="entry name" value="PRK04032.1"/>
    <property type="match status" value="1"/>
</dbReference>
<evidence type="ECO:0000313" key="12">
    <source>
        <dbReference type="EMBL" id="AET33565.1"/>
    </source>
</evidence>
<keyword evidence="4 11" id="KW-0812">Transmembrane</keyword>
<protein>
    <recommendedName>
        <fullName evidence="11">CDP-archaeol synthase</fullName>
        <ecNumber evidence="11">2.7.7.67</ecNumber>
    </recommendedName>
    <alternativeName>
        <fullName evidence="11">CDP-2,3-bis-(O-geranylgeranyl)-sn-glycerol synthase</fullName>
    </alternativeName>
</protein>
<dbReference type="HOGENOM" id="CLU_105710_0_0_2"/>
<evidence type="ECO:0000313" key="13">
    <source>
        <dbReference type="Proteomes" id="UP000005867"/>
    </source>
</evidence>
<evidence type="ECO:0000256" key="4">
    <source>
        <dbReference type="ARBA" id="ARBA00022692"/>
    </source>
</evidence>
<evidence type="ECO:0000256" key="6">
    <source>
        <dbReference type="ARBA" id="ARBA00022989"/>
    </source>
</evidence>
<evidence type="ECO:0000256" key="3">
    <source>
        <dbReference type="ARBA" id="ARBA00022679"/>
    </source>
</evidence>